<dbReference type="Gene3D" id="3.40.50.1820">
    <property type="entry name" value="alpha/beta hydrolase"/>
    <property type="match status" value="1"/>
</dbReference>
<evidence type="ECO:0000256" key="1">
    <source>
        <dbReference type="ARBA" id="ARBA00010088"/>
    </source>
</evidence>
<dbReference type="InterPro" id="IPR000073">
    <property type="entry name" value="AB_hydrolase_1"/>
</dbReference>
<organism evidence="4 5">
    <name type="scientific">Vigna mungo</name>
    <name type="common">Black gram</name>
    <name type="synonym">Phaseolus mungo</name>
    <dbReference type="NCBI Taxonomy" id="3915"/>
    <lineage>
        <taxon>Eukaryota</taxon>
        <taxon>Viridiplantae</taxon>
        <taxon>Streptophyta</taxon>
        <taxon>Embryophyta</taxon>
        <taxon>Tracheophyta</taxon>
        <taxon>Spermatophyta</taxon>
        <taxon>Magnoliopsida</taxon>
        <taxon>eudicotyledons</taxon>
        <taxon>Gunneridae</taxon>
        <taxon>Pentapetalae</taxon>
        <taxon>rosids</taxon>
        <taxon>fabids</taxon>
        <taxon>Fabales</taxon>
        <taxon>Fabaceae</taxon>
        <taxon>Papilionoideae</taxon>
        <taxon>50 kb inversion clade</taxon>
        <taxon>NPAAA clade</taxon>
        <taxon>indigoferoid/millettioid clade</taxon>
        <taxon>Phaseoleae</taxon>
        <taxon>Vigna</taxon>
    </lineage>
</organism>
<dbReference type="Pfam" id="PF12697">
    <property type="entry name" value="Abhydrolase_6"/>
    <property type="match status" value="1"/>
</dbReference>
<gene>
    <name evidence="4" type="ORF">V8G54_019145</name>
</gene>
<dbReference type="SUPFAM" id="SSF53474">
    <property type="entry name" value="alpha/beta-Hydrolases"/>
    <property type="match status" value="1"/>
</dbReference>
<dbReference type="AlphaFoldDB" id="A0AAQ3RS51"/>
<accession>A0AAQ3RS51</accession>
<feature type="domain" description="AB hydrolase-1" evidence="3">
    <location>
        <begin position="50"/>
        <end position="343"/>
    </location>
</feature>
<protein>
    <recommendedName>
        <fullName evidence="3">AB hydrolase-1 domain-containing protein</fullName>
    </recommendedName>
</protein>
<dbReference type="InterPro" id="IPR029058">
    <property type="entry name" value="AB_hydrolase_fold"/>
</dbReference>
<evidence type="ECO:0000313" key="5">
    <source>
        <dbReference type="Proteomes" id="UP001374535"/>
    </source>
</evidence>
<dbReference type="EMBL" id="CP144695">
    <property type="protein sequence ID" value="WVZ05799.1"/>
    <property type="molecule type" value="Genomic_DNA"/>
</dbReference>
<dbReference type="Proteomes" id="UP001374535">
    <property type="component" value="Chromosome 6"/>
</dbReference>
<sequence length="353" mass="40096">MAASVRIRNSSLLLTRFLNSATLPRPRWLQTVAYEELRANPEKPYTSTAVFIHGFLGSSRNWRSFSRNLLASLSNSSPSTSTSRSTLIFLFFVTLNRIIIYRFSFRADWRTVMLDMRNHGKSTERELNPPHNIESAAKDLADLVKAEGWPWPEVVVGHSMGGKVALQFAESCSRGDYGHSVLSPKQLWVLDSVPGKVNPENRNDEVRDVLATLQSLPKQFPSRKWLVSHLMELGYSKALSDWIGTNVKKVGDHETWIFDLENAKEMFDSYCEKSYWNLLEKPPKGMKIVILRAEKSDRWDQDAIERIQKLASERGSDSFGKVSFCVLPNAGHWVHVDNPKGLLEIMAPKVLCS</sequence>
<evidence type="ECO:0000313" key="4">
    <source>
        <dbReference type="EMBL" id="WVZ05799.1"/>
    </source>
</evidence>
<name>A0AAQ3RS51_VIGMU</name>
<comment type="similarity">
    <text evidence="1">Belongs to the peptidase S33 family.</text>
</comment>
<keyword evidence="2" id="KW-0378">Hydrolase</keyword>
<evidence type="ECO:0000259" key="3">
    <source>
        <dbReference type="Pfam" id="PF12697"/>
    </source>
</evidence>
<dbReference type="GO" id="GO:0016787">
    <property type="term" value="F:hydrolase activity"/>
    <property type="evidence" value="ECO:0007669"/>
    <property type="project" value="UniProtKB-KW"/>
</dbReference>
<keyword evidence="5" id="KW-1185">Reference proteome</keyword>
<reference evidence="4 5" key="1">
    <citation type="journal article" date="2023" name="Life. Sci Alliance">
        <title>Evolutionary insights into 3D genome organization and epigenetic landscape of Vigna mungo.</title>
        <authorList>
            <person name="Junaid A."/>
            <person name="Singh B."/>
            <person name="Bhatia S."/>
        </authorList>
    </citation>
    <scope>NUCLEOTIDE SEQUENCE [LARGE SCALE GENOMIC DNA]</scope>
    <source>
        <strain evidence="4">Urdbean</strain>
    </source>
</reference>
<dbReference type="PANTHER" id="PTHR43248">
    <property type="entry name" value="2-SUCCINYL-6-HYDROXY-2,4-CYCLOHEXADIENE-1-CARBOXYLATE SYNTHASE"/>
    <property type="match status" value="1"/>
</dbReference>
<dbReference type="InterPro" id="IPR051601">
    <property type="entry name" value="Serine_prot/Carboxylest_S33"/>
</dbReference>
<evidence type="ECO:0000256" key="2">
    <source>
        <dbReference type="ARBA" id="ARBA00022801"/>
    </source>
</evidence>
<proteinExistence type="inferred from homology"/>
<dbReference type="PANTHER" id="PTHR43248:SF3">
    <property type="entry name" value="AB HYDROLASE-1 DOMAIN-CONTAINING PROTEIN"/>
    <property type="match status" value="1"/>
</dbReference>